<keyword evidence="1" id="KW-0472">Membrane</keyword>
<keyword evidence="1" id="KW-0812">Transmembrane</keyword>
<dbReference type="AlphaFoldDB" id="A0A921R8E7"/>
<evidence type="ECO:0000313" key="3">
    <source>
        <dbReference type="Proteomes" id="UP000807115"/>
    </source>
</evidence>
<comment type="caution">
    <text evidence="2">The sequence shown here is derived from an EMBL/GenBank/DDBJ whole genome shotgun (WGS) entry which is preliminary data.</text>
</comment>
<feature type="transmembrane region" description="Helical" evidence="1">
    <location>
        <begin position="88"/>
        <end position="108"/>
    </location>
</feature>
<organism evidence="2 3">
    <name type="scientific">Sorghum bicolor</name>
    <name type="common">Sorghum</name>
    <name type="synonym">Sorghum vulgare</name>
    <dbReference type="NCBI Taxonomy" id="4558"/>
    <lineage>
        <taxon>Eukaryota</taxon>
        <taxon>Viridiplantae</taxon>
        <taxon>Streptophyta</taxon>
        <taxon>Embryophyta</taxon>
        <taxon>Tracheophyta</taxon>
        <taxon>Spermatophyta</taxon>
        <taxon>Magnoliopsida</taxon>
        <taxon>Liliopsida</taxon>
        <taxon>Poales</taxon>
        <taxon>Poaceae</taxon>
        <taxon>PACMAD clade</taxon>
        <taxon>Panicoideae</taxon>
        <taxon>Andropogonodae</taxon>
        <taxon>Andropogoneae</taxon>
        <taxon>Sorghinae</taxon>
        <taxon>Sorghum</taxon>
    </lineage>
</organism>
<accession>A0A921R8E7</accession>
<dbReference type="Proteomes" id="UP000807115">
    <property type="component" value="Chromosome 4"/>
</dbReference>
<feature type="transmembrane region" description="Helical" evidence="1">
    <location>
        <begin position="50"/>
        <end position="67"/>
    </location>
</feature>
<name>A0A921R8E7_SORBI</name>
<reference evidence="2" key="1">
    <citation type="journal article" date="2019" name="BMC Genomics">
        <title>A new reference genome for Sorghum bicolor reveals high levels of sequence similarity between sweet and grain genotypes: implications for the genetics of sugar metabolism.</title>
        <authorList>
            <person name="Cooper E.A."/>
            <person name="Brenton Z.W."/>
            <person name="Flinn B.S."/>
            <person name="Jenkins J."/>
            <person name="Shu S."/>
            <person name="Flowers D."/>
            <person name="Luo F."/>
            <person name="Wang Y."/>
            <person name="Xia P."/>
            <person name="Barry K."/>
            <person name="Daum C."/>
            <person name="Lipzen A."/>
            <person name="Yoshinaga Y."/>
            <person name="Schmutz J."/>
            <person name="Saski C."/>
            <person name="Vermerris W."/>
            <person name="Kresovich S."/>
        </authorList>
    </citation>
    <scope>NUCLEOTIDE SEQUENCE</scope>
</reference>
<sequence length="166" mass="18866">MDTQSKGDDFIRLLFIVLSHLQTAFAMPATGRSILMNGTVNFSALDSWKSTLIFLVWCSSFTVHLWLEGSHPKGKLTTFTSIYRHSHGLSVMLYVWHIPFLSLSGPWFSLNYLATLIGKCQSKQITQLKNPIFLLFHLSTCFFFVSPEGDLICVHHCKFCSPVVQF</sequence>
<reference evidence="2" key="2">
    <citation type="submission" date="2020-10" db="EMBL/GenBank/DDBJ databases">
        <authorList>
            <person name="Cooper E.A."/>
            <person name="Brenton Z.W."/>
            <person name="Flinn B.S."/>
            <person name="Jenkins J."/>
            <person name="Shu S."/>
            <person name="Flowers D."/>
            <person name="Luo F."/>
            <person name="Wang Y."/>
            <person name="Xia P."/>
            <person name="Barry K."/>
            <person name="Daum C."/>
            <person name="Lipzen A."/>
            <person name="Yoshinaga Y."/>
            <person name="Schmutz J."/>
            <person name="Saski C."/>
            <person name="Vermerris W."/>
            <person name="Kresovich S."/>
        </authorList>
    </citation>
    <scope>NUCLEOTIDE SEQUENCE</scope>
</reference>
<evidence type="ECO:0000256" key="1">
    <source>
        <dbReference type="SAM" id="Phobius"/>
    </source>
</evidence>
<keyword evidence="1" id="KW-1133">Transmembrane helix</keyword>
<evidence type="ECO:0000313" key="2">
    <source>
        <dbReference type="EMBL" id="KAG0535277.1"/>
    </source>
</evidence>
<proteinExistence type="predicted"/>
<protein>
    <submittedName>
        <fullName evidence="2">Uncharacterized protein</fullName>
    </submittedName>
</protein>
<gene>
    <name evidence="2" type="ORF">BDA96_04G352600</name>
</gene>
<dbReference type="EMBL" id="CM027683">
    <property type="protein sequence ID" value="KAG0535277.1"/>
    <property type="molecule type" value="Genomic_DNA"/>
</dbReference>